<dbReference type="CDD" id="cd09917">
    <property type="entry name" value="F-box_SF"/>
    <property type="match status" value="1"/>
</dbReference>
<dbReference type="AlphaFoldDB" id="A0A9P4P3F9"/>
<comment type="caution">
    <text evidence="3">The sequence shown here is derived from an EMBL/GenBank/DDBJ whole genome shotgun (WGS) entry which is preliminary data.</text>
</comment>
<dbReference type="Proteomes" id="UP000800235">
    <property type="component" value="Unassembled WGS sequence"/>
</dbReference>
<gene>
    <name evidence="3" type="ORF">EJ08DRAFT_691794</name>
</gene>
<evidence type="ECO:0000256" key="1">
    <source>
        <dbReference type="SAM" id="MobiDB-lite"/>
    </source>
</evidence>
<dbReference type="InterPro" id="IPR036047">
    <property type="entry name" value="F-box-like_dom_sf"/>
</dbReference>
<dbReference type="InterPro" id="IPR001810">
    <property type="entry name" value="F-box_dom"/>
</dbReference>
<dbReference type="Pfam" id="PF00646">
    <property type="entry name" value="F-box"/>
    <property type="match status" value="1"/>
</dbReference>
<name>A0A9P4P3F9_9PEZI</name>
<accession>A0A9P4P3F9</accession>
<feature type="compositionally biased region" description="Low complexity" evidence="1">
    <location>
        <begin position="306"/>
        <end position="330"/>
    </location>
</feature>
<feature type="domain" description="F-box" evidence="2">
    <location>
        <begin position="43"/>
        <end position="82"/>
    </location>
</feature>
<organism evidence="3 4">
    <name type="scientific">Tothia fuscella</name>
    <dbReference type="NCBI Taxonomy" id="1048955"/>
    <lineage>
        <taxon>Eukaryota</taxon>
        <taxon>Fungi</taxon>
        <taxon>Dikarya</taxon>
        <taxon>Ascomycota</taxon>
        <taxon>Pezizomycotina</taxon>
        <taxon>Dothideomycetes</taxon>
        <taxon>Pleosporomycetidae</taxon>
        <taxon>Venturiales</taxon>
        <taxon>Cylindrosympodiaceae</taxon>
        <taxon>Tothia</taxon>
    </lineage>
</organism>
<dbReference type="EMBL" id="MU007010">
    <property type="protein sequence ID" value="KAF2436635.1"/>
    <property type="molecule type" value="Genomic_DNA"/>
</dbReference>
<dbReference type="SUPFAM" id="SSF81383">
    <property type="entry name" value="F-box domain"/>
    <property type="match status" value="1"/>
</dbReference>
<evidence type="ECO:0000259" key="2">
    <source>
        <dbReference type="SMART" id="SM00256"/>
    </source>
</evidence>
<dbReference type="SMART" id="SM00256">
    <property type="entry name" value="FBOX"/>
    <property type="match status" value="1"/>
</dbReference>
<feature type="compositionally biased region" description="Acidic residues" evidence="1">
    <location>
        <begin position="284"/>
        <end position="297"/>
    </location>
</feature>
<keyword evidence="4" id="KW-1185">Reference proteome</keyword>
<reference evidence="3" key="1">
    <citation type="journal article" date="2020" name="Stud. Mycol.">
        <title>101 Dothideomycetes genomes: a test case for predicting lifestyles and emergence of pathogens.</title>
        <authorList>
            <person name="Haridas S."/>
            <person name="Albert R."/>
            <person name="Binder M."/>
            <person name="Bloem J."/>
            <person name="Labutti K."/>
            <person name="Salamov A."/>
            <person name="Andreopoulos B."/>
            <person name="Baker S."/>
            <person name="Barry K."/>
            <person name="Bills G."/>
            <person name="Bluhm B."/>
            <person name="Cannon C."/>
            <person name="Castanera R."/>
            <person name="Culley D."/>
            <person name="Daum C."/>
            <person name="Ezra D."/>
            <person name="Gonzalez J."/>
            <person name="Henrissat B."/>
            <person name="Kuo A."/>
            <person name="Liang C."/>
            <person name="Lipzen A."/>
            <person name="Lutzoni F."/>
            <person name="Magnuson J."/>
            <person name="Mondo S."/>
            <person name="Nolan M."/>
            <person name="Ohm R."/>
            <person name="Pangilinan J."/>
            <person name="Park H.-J."/>
            <person name="Ramirez L."/>
            <person name="Alfaro M."/>
            <person name="Sun H."/>
            <person name="Tritt A."/>
            <person name="Yoshinaga Y."/>
            <person name="Zwiers L.-H."/>
            <person name="Turgeon B."/>
            <person name="Goodwin S."/>
            <person name="Spatafora J."/>
            <person name="Crous P."/>
            <person name="Grigoriev I."/>
        </authorList>
    </citation>
    <scope>NUCLEOTIDE SEQUENCE</scope>
    <source>
        <strain evidence="3">CBS 130266</strain>
    </source>
</reference>
<evidence type="ECO:0000313" key="3">
    <source>
        <dbReference type="EMBL" id="KAF2436635.1"/>
    </source>
</evidence>
<proteinExistence type="predicted"/>
<sequence length="452" mass="51351">MDMINQDDILSEWFSRVEPLQLHSWAFEDDFPPTPKTHDVFLLPEILANIFKHMDLRTLFVCQRVNKTFQDIINNTTAIKQRLFMIPGKTKAGTTVHASYDYHLKWVEDFPVMNTIVQLPLNFTNIRQGNKSILYCMVCGHFEFCDPERAPAVRYVDRLSEEHRAIYLESEYETPRYIPSFLDLRWNDPFLNVGASWRNLQVSDPPVYHLTIRQQVELLGSRRKTATVAFPNGLTMGELSDHLNAMRHESALVRVCWISPAKNNREWVRKANPEIPPPIVTPDTDMDDVENDEEEEGAGGGGVGGDPPTNTPTSIPSTPTTLPATPILTPVDAIDPTPTTTTKVVEFAELPIIPQLTILAWKDFTHARFIDAIIRPDPSMRDQPLTAVEETLLKPLELEWKEDVHAGGGEAQWGHSVSTCFVYHAPRDDGLNVFTWRASWEGMPWLAGWTGR</sequence>
<evidence type="ECO:0000313" key="4">
    <source>
        <dbReference type="Proteomes" id="UP000800235"/>
    </source>
</evidence>
<dbReference type="OrthoDB" id="3648465at2759"/>
<protein>
    <recommendedName>
        <fullName evidence="2">F-box domain-containing protein</fullName>
    </recommendedName>
</protein>
<feature type="region of interest" description="Disordered" evidence="1">
    <location>
        <begin position="272"/>
        <end position="335"/>
    </location>
</feature>